<protein>
    <recommendedName>
        <fullName evidence="3">tRNA threonylcarbamoyladenosine biosynthesis protein TsaE</fullName>
    </recommendedName>
    <alternativeName>
        <fullName evidence="10">t(6)A37 threonylcarbamoyladenosine biosynthesis protein TsaE</fullName>
    </alternativeName>
</protein>
<dbReference type="Pfam" id="PF02367">
    <property type="entry name" value="TsaE"/>
    <property type="match status" value="1"/>
</dbReference>
<evidence type="ECO:0000256" key="2">
    <source>
        <dbReference type="ARBA" id="ARBA00007599"/>
    </source>
</evidence>
<evidence type="ECO:0000256" key="6">
    <source>
        <dbReference type="ARBA" id="ARBA00022723"/>
    </source>
</evidence>
<gene>
    <name evidence="11" type="ORF">Poli38472_009251</name>
</gene>
<comment type="caution">
    <text evidence="11">The sequence shown here is derived from an EMBL/GenBank/DDBJ whole genome shotgun (WGS) entry which is preliminary data.</text>
</comment>
<dbReference type="GO" id="GO:0002949">
    <property type="term" value="P:tRNA threonylcarbamoyladenosine modification"/>
    <property type="evidence" value="ECO:0007669"/>
    <property type="project" value="InterPro"/>
</dbReference>
<keyword evidence="12" id="KW-1185">Reference proteome</keyword>
<keyword evidence="9" id="KW-0460">Magnesium</keyword>
<evidence type="ECO:0000256" key="7">
    <source>
        <dbReference type="ARBA" id="ARBA00022741"/>
    </source>
</evidence>
<comment type="subcellular location">
    <subcellularLocation>
        <location evidence="1">Cytoplasm</location>
    </subcellularLocation>
</comment>
<dbReference type="PANTHER" id="PTHR33540:SF2">
    <property type="entry name" value="TRNA THREONYLCARBAMOYLADENOSINE BIOSYNTHESIS PROTEIN TSAE"/>
    <property type="match status" value="1"/>
</dbReference>
<dbReference type="OrthoDB" id="507945at2759"/>
<evidence type="ECO:0000256" key="1">
    <source>
        <dbReference type="ARBA" id="ARBA00004496"/>
    </source>
</evidence>
<dbReference type="PANTHER" id="PTHR33540">
    <property type="entry name" value="TRNA THREONYLCARBAMOYLADENOSINE BIOSYNTHESIS PROTEIN TSAE"/>
    <property type="match status" value="1"/>
</dbReference>
<keyword evidence="7" id="KW-0547">Nucleotide-binding</keyword>
<organism evidence="11 12">
    <name type="scientific">Pythium oligandrum</name>
    <name type="common">Mycoparasitic fungus</name>
    <dbReference type="NCBI Taxonomy" id="41045"/>
    <lineage>
        <taxon>Eukaryota</taxon>
        <taxon>Sar</taxon>
        <taxon>Stramenopiles</taxon>
        <taxon>Oomycota</taxon>
        <taxon>Peronosporomycetes</taxon>
        <taxon>Pythiales</taxon>
        <taxon>Pythiaceae</taxon>
        <taxon>Pythium</taxon>
    </lineage>
</organism>
<evidence type="ECO:0000256" key="10">
    <source>
        <dbReference type="ARBA" id="ARBA00032441"/>
    </source>
</evidence>
<dbReference type="InterPro" id="IPR027417">
    <property type="entry name" value="P-loop_NTPase"/>
</dbReference>
<keyword evidence="4" id="KW-0963">Cytoplasm</keyword>
<keyword evidence="5" id="KW-0819">tRNA processing</keyword>
<keyword evidence="6" id="KW-0479">Metal-binding</keyword>
<dbReference type="GO" id="GO:0046872">
    <property type="term" value="F:metal ion binding"/>
    <property type="evidence" value="ECO:0007669"/>
    <property type="project" value="UniProtKB-KW"/>
</dbReference>
<comment type="similarity">
    <text evidence="2">Belongs to the TsaE family.</text>
</comment>
<dbReference type="GO" id="GO:0005737">
    <property type="term" value="C:cytoplasm"/>
    <property type="evidence" value="ECO:0007669"/>
    <property type="project" value="UniProtKB-SubCell"/>
</dbReference>
<dbReference type="NCBIfam" id="TIGR00150">
    <property type="entry name" value="T6A_YjeE"/>
    <property type="match status" value="1"/>
</dbReference>
<evidence type="ECO:0000256" key="5">
    <source>
        <dbReference type="ARBA" id="ARBA00022694"/>
    </source>
</evidence>
<keyword evidence="8" id="KW-0067">ATP-binding</keyword>
<accession>A0A8K1FLB2</accession>
<dbReference type="Gene3D" id="3.40.50.300">
    <property type="entry name" value="P-loop containing nucleotide triphosphate hydrolases"/>
    <property type="match status" value="1"/>
</dbReference>
<evidence type="ECO:0000256" key="3">
    <source>
        <dbReference type="ARBA" id="ARBA00019010"/>
    </source>
</evidence>
<proteinExistence type="inferred from homology"/>
<evidence type="ECO:0000256" key="9">
    <source>
        <dbReference type="ARBA" id="ARBA00022842"/>
    </source>
</evidence>
<name>A0A8K1FLB2_PYTOL</name>
<reference evidence="11" key="1">
    <citation type="submission" date="2019-03" db="EMBL/GenBank/DDBJ databases">
        <title>Long read genome sequence of the mycoparasitic Pythium oligandrum ATCC 38472 isolated from sugarbeet rhizosphere.</title>
        <authorList>
            <person name="Gaulin E."/>
        </authorList>
    </citation>
    <scope>NUCLEOTIDE SEQUENCE</scope>
    <source>
        <strain evidence="11">ATCC 38472_TT</strain>
    </source>
</reference>
<evidence type="ECO:0000256" key="8">
    <source>
        <dbReference type="ARBA" id="ARBA00022840"/>
    </source>
</evidence>
<sequence length="145" mass="16184">MEALGARLAHKRSKGDVIFLRGDLGCGKTCLARGFVRAMVRDTALQVTSPTYLLVNTYEAVDSVIHHVDLYRLEKVSDVDAMALGLTDAFANGISLVEWPQRLQTQGVPAERLEVSIDYDQETESTTRHVSFHSFGKRWEGFVLD</sequence>
<dbReference type="EMBL" id="SPLM01000038">
    <property type="protein sequence ID" value="TMW65084.1"/>
    <property type="molecule type" value="Genomic_DNA"/>
</dbReference>
<dbReference type="InterPro" id="IPR003442">
    <property type="entry name" value="T6A_TsaE"/>
</dbReference>
<evidence type="ECO:0000313" key="11">
    <source>
        <dbReference type="EMBL" id="TMW65084.1"/>
    </source>
</evidence>
<evidence type="ECO:0000313" key="12">
    <source>
        <dbReference type="Proteomes" id="UP000794436"/>
    </source>
</evidence>
<dbReference type="AlphaFoldDB" id="A0A8K1FLB2"/>
<dbReference type="SUPFAM" id="SSF52540">
    <property type="entry name" value="P-loop containing nucleoside triphosphate hydrolases"/>
    <property type="match status" value="1"/>
</dbReference>
<dbReference type="Proteomes" id="UP000794436">
    <property type="component" value="Unassembled WGS sequence"/>
</dbReference>
<evidence type="ECO:0000256" key="4">
    <source>
        <dbReference type="ARBA" id="ARBA00022490"/>
    </source>
</evidence>
<dbReference type="GO" id="GO:0005524">
    <property type="term" value="F:ATP binding"/>
    <property type="evidence" value="ECO:0007669"/>
    <property type="project" value="UniProtKB-KW"/>
</dbReference>